<dbReference type="RefSeq" id="WP_284350296.1">
    <property type="nucleotide sequence ID" value="NZ_BRXS01000003.1"/>
</dbReference>
<dbReference type="InterPro" id="IPR023346">
    <property type="entry name" value="Lysozyme-like_dom_sf"/>
</dbReference>
<dbReference type="EMBL" id="BRXS01000003">
    <property type="protein sequence ID" value="GLC25836.1"/>
    <property type="molecule type" value="Genomic_DNA"/>
</dbReference>
<dbReference type="Proteomes" id="UP001161325">
    <property type="component" value="Unassembled WGS sequence"/>
</dbReference>
<dbReference type="SUPFAM" id="SSF53955">
    <property type="entry name" value="Lysozyme-like"/>
    <property type="match status" value="1"/>
</dbReference>
<name>A0AA37QBG4_9BACT</name>
<dbReference type="InterPro" id="IPR008258">
    <property type="entry name" value="Transglycosylase_SLT_dom_1"/>
</dbReference>
<gene>
    <name evidence="3" type="ORF">rosag_23490</name>
</gene>
<protein>
    <recommendedName>
        <fullName evidence="2">Transglycosylase SLT domain-containing protein</fullName>
    </recommendedName>
</protein>
<comment type="caution">
    <text evidence="3">The sequence shown here is derived from an EMBL/GenBank/DDBJ whole genome shotgun (WGS) entry which is preliminary data.</text>
</comment>
<evidence type="ECO:0000313" key="3">
    <source>
        <dbReference type="EMBL" id="GLC25836.1"/>
    </source>
</evidence>
<evidence type="ECO:0000256" key="1">
    <source>
        <dbReference type="SAM" id="SignalP"/>
    </source>
</evidence>
<dbReference type="Pfam" id="PF01464">
    <property type="entry name" value="SLT"/>
    <property type="match status" value="1"/>
</dbReference>
<proteinExistence type="predicted"/>
<sequence length="261" mass="28210">MAKSLLGQLALAGASIAAIVVATQVVQPVYVGRTTVAQRVAEQAWTPTTWRDSAAVRAPWTVADAEAALNSAQFEADRRAFADDLLRTGRIDAARADSIATFAVREAYRKKVPPALVFGVMLAENTTFKSRARSNVGAVGLMQIYPKVWVPTLGKLFGRDLRDDETNLRYGVHILSHYVYRAGTRDADPQGAVRTGLLRYNGCVRGTNTKGCHSYPDKVMANVERYATSQCGAADFATCVGQPLRMTLAMRTTPATPTAAD</sequence>
<feature type="chain" id="PRO_5041361508" description="Transglycosylase SLT domain-containing protein" evidence="1">
    <location>
        <begin position="18"/>
        <end position="261"/>
    </location>
</feature>
<organism evidence="3 4">
    <name type="scientific">Roseisolibacter agri</name>
    <dbReference type="NCBI Taxonomy" id="2014610"/>
    <lineage>
        <taxon>Bacteria</taxon>
        <taxon>Pseudomonadati</taxon>
        <taxon>Gemmatimonadota</taxon>
        <taxon>Gemmatimonadia</taxon>
        <taxon>Gemmatimonadales</taxon>
        <taxon>Gemmatimonadaceae</taxon>
        <taxon>Roseisolibacter</taxon>
    </lineage>
</organism>
<keyword evidence="1" id="KW-0732">Signal</keyword>
<feature type="domain" description="Transglycosylase SLT" evidence="2">
    <location>
        <begin position="106"/>
        <end position="184"/>
    </location>
</feature>
<feature type="signal peptide" evidence="1">
    <location>
        <begin position="1"/>
        <end position="17"/>
    </location>
</feature>
<dbReference type="Gene3D" id="1.10.530.10">
    <property type="match status" value="1"/>
</dbReference>
<evidence type="ECO:0000259" key="2">
    <source>
        <dbReference type="Pfam" id="PF01464"/>
    </source>
</evidence>
<reference evidence="3" key="1">
    <citation type="submission" date="2022-08" db="EMBL/GenBank/DDBJ databases">
        <title>Draft genome sequencing of Roseisolibacter agri AW1220.</title>
        <authorList>
            <person name="Tobiishi Y."/>
            <person name="Tonouchi A."/>
        </authorList>
    </citation>
    <scope>NUCLEOTIDE SEQUENCE</scope>
    <source>
        <strain evidence="3">AW1220</strain>
    </source>
</reference>
<keyword evidence="4" id="KW-1185">Reference proteome</keyword>
<evidence type="ECO:0000313" key="4">
    <source>
        <dbReference type="Proteomes" id="UP001161325"/>
    </source>
</evidence>
<accession>A0AA37QBG4</accession>
<dbReference type="AlphaFoldDB" id="A0AA37QBG4"/>